<dbReference type="Proteomes" id="UP001284601">
    <property type="component" value="Unassembled WGS sequence"/>
</dbReference>
<keyword evidence="3" id="KW-0547">Nucleotide-binding</keyword>
<evidence type="ECO:0000256" key="3">
    <source>
        <dbReference type="ARBA" id="ARBA00022741"/>
    </source>
</evidence>
<keyword evidence="4 7" id="KW-0418">Kinase</keyword>
<dbReference type="PROSITE" id="PS00584">
    <property type="entry name" value="PFKB_KINASES_2"/>
    <property type="match status" value="1"/>
</dbReference>
<dbReference type="InterPro" id="IPR002173">
    <property type="entry name" value="Carboh/pur_kinase_PfkB_CS"/>
</dbReference>
<sequence>MHPPEVVTFGEAMGLMLADDGLPLRRARRFHRTLAGAELNTAVGLARLGHRVAYAGRVGDDPFGEEVRATLLAEGVDAAGLRVDPSAPTGLLTRDRDGHRRIRVVYHRAGAAGSRLAPEDLAALPLAGARLLHVTGITPALSESARAATLAAVQAARGAGVTVSFDPNHRAKLWSREQAAPVLRELAGFAEIVLTSEEEGAWLASTLGLERIAAYFHDLGARIVVIKRGADGAHVSDDGVASDVSALPVGAVVDPVGAGDAFDAGFLSGWLDGLPAAEAARRGAACGAAVVQVAGDLEGLPTRSELEDLMSETTEVDR</sequence>
<evidence type="ECO:0000259" key="6">
    <source>
        <dbReference type="Pfam" id="PF00294"/>
    </source>
</evidence>
<feature type="domain" description="Carbohydrate kinase PfkB" evidence="6">
    <location>
        <begin position="5"/>
        <end position="302"/>
    </location>
</feature>
<dbReference type="Gene3D" id="3.40.1190.20">
    <property type="match status" value="1"/>
</dbReference>
<reference evidence="8" key="1">
    <citation type="submission" date="2023-07" db="EMBL/GenBank/DDBJ databases">
        <title>Conexibacter stalactiti sp. nov., isolated from stalactites in a lava cave and emended description of the genus Conexibacter.</title>
        <authorList>
            <person name="Lee S.D."/>
        </authorList>
    </citation>
    <scope>NUCLEOTIDE SEQUENCE [LARGE SCALE GENOMIC DNA]</scope>
    <source>
        <strain evidence="8">KCTC 39840</strain>
    </source>
</reference>
<proteinExistence type="inferred from homology"/>
<gene>
    <name evidence="7" type="ORF">R7226_19840</name>
</gene>
<dbReference type="GO" id="GO:0016301">
    <property type="term" value="F:kinase activity"/>
    <property type="evidence" value="ECO:0007669"/>
    <property type="project" value="UniProtKB-KW"/>
</dbReference>
<dbReference type="InterPro" id="IPR029056">
    <property type="entry name" value="Ribokinase-like"/>
</dbReference>
<dbReference type="CDD" id="cd01166">
    <property type="entry name" value="KdgK"/>
    <property type="match status" value="1"/>
</dbReference>
<evidence type="ECO:0000313" key="7">
    <source>
        <dbReference type="EMBL" id="MDW5596609.1"/>
    </source>
</evidence>
<accession>A0ABU4HUV1</accession>
<keyword evidence="8" id="KW-1185">Reference proteome</keyword>
<keyword evidence="2" id="KW-0808">Transferase</keyword>
<evidence type="ECO:0000256" key="1">
    <source>
        <dbReference type="ARBA" id="ARBA00010688"/>
    </source>
</evidence>
<organism evidence="7 8">
    <name type="scientific">Conexibacter stalactiti</name>
    <dbReference type="NCBI Taxonomy" id="1940611"/>
    <lineage>
        <taxon>Bacteria</taxon>
        <taxon>Bacillati</taxon>
        <taxon>Actinomycetota</taxon>
        <taxon>Thermoleophilia</taxon>
        <taxon>Solirubrobacterales</taxon>
        <taxon>Conexibacteraceae</taxon>
        <taxon>Conexibacter</taxon>
    </lineage>
</organism>
<dbReference type="PANTHER" id="PTHR43085">
    <property type="entry name" value="HEXOKINASE FAMILY MEMBER"/>
    <property type="match status" value="1"/>
</dbReference>
<evidence type="ECO:0000256" key="4">
    <source>
        <dbReference type="ARBA" id="ARBA00022777"/>
    </source>
</evidence>
<protein>
    <submittedName>
        <fullName evidence="7">Sugar kinase</fullName>
    </submittedName>
</protein>
<dbReference type="EMBL" id="JAWSTH010000060">
    <property type="protein sequence ID" value="MDW5596609.1"/>
    <property type="molecule type" value="Genomic_DNA"/>
</dbReference>
<name>A0ABU4HUV1_9ACTN</name>
<evidence type="ECO:0000313" key="8">
    <source>
        <dbReference type="Proteomes" id="UP001284601"/>
    </source>
</evidence>
<evidence type="ECO:0000256" key="2">
    <source>
        <dbReference type="ARBA" id="ARBA00022679"/>
    </source>
</evidence>
<keyword evidence="5" id="KW-0067">ATP-binding</keyword>
<evidence type="ECO:0000256" key="5">
    <source>
        <dbReference type="ARBA" id="ARBA00022840"/>
    </source>
</evidence>
<comment type="caution">
    <text evidence="7">The sequence shown here is derived from an EMBL/GenBank/DDBJ whole genome shotgun (WGS) entry which is preliminary data.</text>
</comment>
<dbReference type="RefSeq" id="WP_318599045.1">
    <property type="nucleotide sequence ID" value="NZ_JAWSTH010000060.1"/>
</dbReference>
<dbReference type="InterPro" id="IPR011611">
    <property type="entry name" value="PfkB_dom"/>
</dbReference>
<dbReference type="InterPro" id="IPR050306">
    <property type="entry name" value="PfkB_Carbo_kinase"/>
</dbReference>
<comment type="similarity">
    <text evidence="1">Belongs to the carbohydrate kinase PfkB family.</text>
</comment>
<dbReference type="SUPFAM" id="SSF53613">
    <property type="entry name" value="Ribokinase-like"/>
    <property type="match status" value="1"/>
</dbReference>
<dbReference type="PANTHER" id="PTHR43085:SF1">
    <property type="entry name" value="PSEUDOURIDINE KINASE-RELATED"/>
    <property type="match status" value="1"/>
</dbReference>
<dbReference type="Pfam" id="PF00294">
    <property type="entry name" value="PfkB"/>
    <property type="match status" value="1"/>
</dbReference>